<keyword evidence="4 5" id="KW-0560">Oxidoreductase</keyword>
<evidence type="ECO:0000256" key="5">
    <source>
        <dbReference type="HAMAP-Rule" id="MF_01204"/>
    </source>
</evidence>
<dbReference type="InterPro" id="IPR023936">
    <property type="entry name" value="RutE-like"/>
</dbReference>
<dbReference type="InterPro" id="IPR029479">
    <property type="entry name" value="Nitroreductase"/>
</dbReference>
<keyword evidence="2 5" id="KW-0288">FMN</keyword>
<dbReference type="PANTHER" id="PTHR43543">
    <property type="entry name" value="MALONIC SEMIALDEHYDE REDUCTASE RUTE-RELATED"/>
    <property type="match status" value="1"/>
</dbReference>
<evidence type="ECO:0000313" key="7">
    <source>
        <dbReference type="EMBL" id="SFO40659.1"/>
    </source>
</evidence>
<comment type="catalytic activity">
    <reaction evidence="5">
        <text>3-hydroxypropanoate + NADP(+) = 3-oxopropanoate + NADPH + H(+)</text>
        <dbReference type="Rhea" id="RHEA:26438"/>
        <dbReference type="ChEBI" id="CHEBI:15378"/>
        <dbReference type="ChEBI" id="CHEBI:16510"/>
        <dbReference type="ChEBI" id="CHEBI:33190"/>
        <dbReference type="ChEBI" id="CHEBI:57783"/>
        <dbReference type="ChEBI" id="CHEBI:58349"/>
        <dbReference type="EC" id="1.1.1.298"/>
    </reaction>
</comment>
<comment type="function">
    <text evidence="5">May reduce toxic product malonic semialdehyde to 3-hydroxypropionic acid, which is excreted.</text>
</comment>
<dbReference type="OrthoDB" id="9784375at2"/>
<evidence type="ECO:0000259" key="6">
    <source>
        <dbReference type="Pfam" id="PF00881"/>
    </source>
</evidence>
<dbReference type="GO" id="GO:0006212">
    <property type="term" value="P:uracil catabolic process"/>
    <property type="evidence" value="ECO:0007669"/>
    <property type="project" value="UniProtKB-UniRule"/>
</dbReference>
<dbReference type="SUPFAM" id="SSF55469">
    <property type="entry name" value="FMN-dependent nitroreductase-like"/>
    <property type="match status" value="1"/>
</dbReference>
<dbReference type="Gene3D" id="3.40.109.10">
    <property type="entry name" value="NADH Oxidase"/>
    <property type="match status" value="1"/>
</dbReference>
<evidence type="ECO:0000256" key="4">
    <source>
        <dbReference type="ARBA" id="ARBA00023002"/>
    </source>
</evidence>
<keyword evidence="3 5" id="KW-0521">NADP</keyword>
<feature type="domain" description="Nitroreductase" evidence="6">
    <location>
        <begin position="21"/>
        <end position="174"/>
    </location>
</feature>
<keyword evidence="1 5" id="KW-0285">Flavoprotein</keyword>
<keyword evidence="5" id="KW-0520">NAD</keyword>
<proteinExistence type="inferred from homology"/>
<keyword evidence="8" id="KW-1185">Reference proteome</keyword>
<reference evidence="8" key="1">
    <citation type="submission" date="2016-10" db="EMBL/GenBank/DDBJ databases">
        <authorList>
            <person name="Varghese N."/>
            <person name="Submissions S."/>
        </authorList>
    </citation>
    <scope>NUCLEOTIDE SEQUENCE [LARGE SCALE GENOMIC DNA]</scope>
    <source>
        <strain evidence="8">OV426</strain>
    </source>
</reference>
<accession>A0A1I5GXH1</accession>
<gene>
    <name evidence="5" type="primary">rutE</name>
    <name evidence="7" type="ORF">SAMN05428971_3895</name>
</gene>
<dbReference type="Proteomes" id="UP000198968">
    <property type="component" value="Unassembled WGS sequence"/>
</dbReference>
<comment type="similarity">
    <text evidence="5">Belongs to the nitroreductase family. HadB/RutE subfamily.</text>
</comment>
<dbReference type="RefSeq" id="WP_090966549.1">
    <property type="nucleotide sequence ID" value="NZ_FOVG01000005.1"/>
</dbReference>
<dbReference type="EC" id="1.1.1.298" evidence="5"/>
<dbReference type="Pfam" id="PF00881">
    <property type="entry name" value="Nitroreductase"/>
    <property type="match status" value="1"/>
</dbReference>
<evidence type="ECO:0000313" key="8">
    <source>
        <dbReference type="Proteomes" id="UP000198968"/>
    </source>
</evidence>
<dbReference type="InterPro" id="IPR000415">
    <property type="entry name" value="Nitroreductase-like"/>
</dbReference>
<dbReference type="EMBL" id="FOVG01000005">
    <property type="protein sequence ID" value="SFO40659.1"/>
    <property type="molecule type" value="Genomic_DNA"/>
</dbReference>
<dbReference type="GO" id="GO:0035527">
    <property type="term" value="F:3-hydroxypropionate dehydrogenase (NADP+) activity"/>
    <property type="evidence" value="ECO:0007669"/>
    <property type="project" value="UniProtKB-UniRule"/>
</dbReference>
<comment type="cofactor">
    <cofactor evidence="5">
        <name>FMN</name>
        <dbReference type="ChEBI" id="CHEBI:58210"/>
    </cofactor>
</comment>
<dbReference type="CDD" id="cd02148">
    <property type="entry name" value="RutE-like"/>
    <property type="match status" value="1"/>
</dbReference>
<evidence type="ECO:0000256" key="2">
    <source>
        <dbReference type="ARBA" id="ARBA00022643"/>
    </source>
</evidence>
<evidence type="ECO:0000256" key="3">
    <source>
        <dbReference type="ARBA" id="ARBA00022857"/>
    </source>
</evidence>
<organism evidence="7 8">
    <name type="scientific">Candidatus Pantoea varia</name>
    <dbReference type="NCBI Taxonomy" id="1881036"/>
    <lineage>
        <taxon>Bacteria</taxon>
        <taxon>Pseudomonadati</taxon>
        <taxon>Pseudomonadota</taxon>
        <taxon>Gammaproteobacteria</taxon>
        <taxon>Enterobacterales</taxon>
        <taxon>Erwiniaceae</taxon>
        <taxon>Pantoea</taxon>
    </lineage>
</organism>
<name>A0A1I5GXH1_9GAMM</name>
<dbReference type="NCBIfam" id="NF003768">
    <property type="entry name" value="PRK05365.1"/>
    <property type="match status" value="1"/>
</dbReference>
<protein>
    <recommendedName>
        <fullName evidence="5">Probable malonic semialdehyde reductase RutE</fullName>
        <ecNumber evidence="5">1.1.1.298</ecNumber>
    </recommendedName>
</protein>
<dbReference type="InterPro" id="IPR050461">
    <property type="entry name" value="Nitroreductase_HadB/RutE"/>
</dbReference>
<dbReference type="GO" id="GO:0019740">
    <property type="term" value="P:nitrogen utilization"/>
    <property type="evidence" value="ECO:0007669"/>
    <property type="project" value="UniProtKB-UniRule"/>
</dbReference>
<evidence type="ECO:0000256" key="1">
    <source>
        <dbReference type="ARBA" id="ARBA00022630"/>
    </source>
</evidence>
<sequence length="196" mass="21317">MSTPLDTAALDTLFNDARTHSYWQAKPVDNALLEQLYALTALGPTSANCSPARFVFVTSAEGKEKLKPALSSGNLDKTMSAPVTVIVAWDREFYEQLPALFPHADARSWFTGSPEAAKETAFRNSSLQAGYLILAARSLGLDAGPMSGFDPAKVNDAFFPDGQYQVNLLINLGYGEASKLHPRLPRLSFEQASRFA</sequence>
<dbReference type="PANTHER" id="PTHR43543:SF1">
    <property type="entry name" value="MALONIC SEMIALDEHYDE REDUCTASE RUTE-RELATED"/>
    <property type="match status" value="1"/>
</dbReference>
<dbReference type="AlphaFoldDB" id="A0A1I5GXH1"/>
<dbReference type="HAMAP" id="MF_01204">
    <property type="entry name" value="Oxidoreductase_RutE_HadB"/>
    <property type="match status" value="1"/>
</dbReference>